<keyword evidence="3" id="KW-0378">Hydrolase</keyword>
<evidence type="ECO:0000259" key="5">
    <source>
        <dbReference type="Pfam" id="PF09126"/>
    </source>
</evidence>
<dbReference type="NCBIfam" id="NF041121">
    <property type="entry name" value="SAV_2336_NTERM"/>
    <property type="match status" value="1"/>
</dbReference>
<dbReference type="PANTHER" id="PTHR47691">
    <property type="entry name" value="REGULATOR-RELATED"/>
    <property type="match status" value="1"/>
</dbReference>
<dbReference type="Gene3D" id="1.10.10.10">
    <property type="entry name" value="Winged helix-like DNA-binding domain superfamily/Winged helix DNA-binding domain"/>
    <property type="match status" value="1"/>
</dbReference>
<evidence type="ECO:0000256" key="3">
    <source>
        <dbReference type="ARBA" id="ARBA00022801"/>
    </source>
</evidence>
<organism evidence="6 7">
    <name type="scientific">Streptomyces roseolilacinus</name>
    <dbReference type="NCBI Taxonomy" id="66904"/>
    <lineage>
        <taxon>Bacteria</taxon>
        <taxon>Bacillati</taxon>
        <taxon>Actinomycetota</taxon>
        <taxon>Actinomycetes</taxon>
        <taxon>Kitasatosporales</taxon>
        <taxon>Streptomycetaceae</taxon>
        <taxon>Streptomyces</taxon>
    </lineage>
</organism>
<feature type="domain" description="Type II restriction enzyme NaeI" evidence="5">
    <location>
        <begin position="1389"/>
        <end position="1660"/>
    </location>
</feature>
<dbReference type="InterPro" id="IPR027417">
    <property type="entry name" value="P-loop_NTPase"/>
</dbReference>
<dbReference type="InterPro" id="IPR036388">
    <property type="entry name" value="WH-like_DNA-bd_sf"/>
</dbReference>
<feature type="compositionally biased region" description="Pro residues" evidence="4">
    <location>
        <begin position="54"/>
        <end position="65"/>
    </location>
</feature>
<evidence type="ECO:0000256" key="2">
    <source>
        <dbReference type="ARBA" id="ARBA00022759"/>
    </source>
</evidence>
<feature type="region of interest" description="Disordered" evidence="4">
    <location>
        <begin position="538"/>
        <end position="571"/>
    </location>
</feature>
<dbReference type="InterPro" id="IPR037057">
    <property type="entry name" value="DNA_rep_MutH/T2_RE_sf"/>
</dbReference>
<keyword evidence="2" id="KW-0255">Endonuclease</keyword>
<protein>
    <recommendedName>
        <fullName evidence="5">Type II restriction enzyme NaeI domain-containing protein</fullName>
    </recommendedName>
</protein>
<dbReference type="InterPro" id="IPR047738">
    <property type="entry name" value="SAV_2336-like_N"/>
</dbReference>
<dbReference type="SUPFAM" id="SSF52980">
    <property type="entry name" value="Restriction endonuclease-like"/>
    <property type="match status" value="1"/>
</dbReference>
<dbReference type="GO" id="GO:0003677">
    <property type="term" value="F:DNA binding"/>
    <property type="evidence" value="ECO:0007669"/>
    <property type="project" value="InterPro"/>
</dbReference>
<dbReference type="InterPro" id="IPR011990">
    <property type="entry name" value="TPR-like_helical_dom_sf"/>
</dbReference>
<feature type="region of interest" description="Disordered" evidence="4">
    <location>
        <begin position="51"/>
        <end position="103"/>
    </location>
</feature>
<dbReference type="Gene3D" id="3.40.600.10">
    <property type="entry name" value="DNA mismatch repair MutH/Restriction endonuclease, type II"/>
    <property type="match status" value="1"/>
</dbReference>
<gene>
    <name evidence="6" type="ORF">GCM10010249_43040</name>
</gene>
<dbReference type="SUPFAM" id="SSF52540">
    <property type="entry name" value="P-loop containing nucleoside triphosphate hydrolases"/>
    <property type="match status" value="1"/>
</dbReference>
<feature type="compositionally biased region" description="Low complexity" evidence="4">
    <location>
        <begin position="66"/>
        <end position="76"/>
    </location>
</feature>
<feature type="region of interest" description="Disordered" evidence="4">
    <location>
        <begin position="301"/>
        <end position="334"/>
    </location>
</feature>
<feature type="region of interest" description="Disordered" evidence="4">
    <location>
        <begin position="367"/>
        <end position="396"/>
    </location>
</feature>
<keyword evidence="7" id="KW-1185">Reference proteome</keyword>
<name>A0A918B321_9ACTN</name>
<evidence type="ECO:0000256" key="4">
    <source>
        <dbReference type="SAM" id="MobiDB-lite"/>
    </source>
</evidence>
<dbReference type="Gene3D" id="1.25.40.10">
    <property type="entry name" value="Tetratricopeptide repeat domain"/>
    <property type="match status" value="1"/>
</dbReference>
<dbReference type="InterPro" id="IPR015210">
    <property type="entry name" value="NaeI"/>
</dbReference>
<dbReference type="EMBL" id="BMSV01000008">
    <property type="protein sequence ID" value="GGQ19711.1"/>
    <property type="molecule type" value="Genomic_DNA"/>
</dbReference>
<comment type="caution">
    <text evidence="6">The sequence shown here is derived from an EMBL/GenBank/DDBJ whole genome shotgun (WGS) entry which is preliminary data.</text>
</comment>
<dbReference type="CDD" id="cd22338">
    <property type="entry name" value="NaeI-like"/>
    <property type="match status" value="1"/>
</dbReference>
<sequence length="1672" mass="177387">MPDALGRVLSALRAAVPHLDPAAGGGAGPGGGLDGTALAEALWLAATMARHRPAAPPPPGPPPSAAPGGDAPAPRGAEPEGPPPRQPTAREPGPVAPGTEHTAGARGLHERLPGAGTRLPGHAVAAPRTTGLPRALEVTRALRPWKRPWPEGRRGALDVDATVDGYARSGELIPVFSAAPERWFDLTLIVDRSPHMRVWEETLDDFVTVLDRLGAFRTLQVRDLLFDGAGRPQAPGQLRQADGRRLVVVVSDCVAAPWRGPAVWRLLREWAATTPMALLNPLPTKLWRRGGLDLPTVRFTPAAPGAHRSRLPHEAPPLLDLADPDGTAPDGTGRGDAGAWLPIPVLSLSPHSLDRWSRAAMRGAPEGCTAVLVPPGGRLPGRPRRRAVPPSPGTAARGFLRTAAPRAVRLAVLCAPFDRLSLRLLHVIRRELVPDATTADVAEAVTSGLFELEEPAGDFGPLELVLPEEARAVLRERLPAHEAWRVHQALDRYVASRGDGRPGLRSVAYDASGPRELPAEQEAFARASRQTLELLGLAVPGEEAPAPDGDGEEDGATRTEPGASAAFPPAPGILVGREDAVASLLAQLADPAAGIVWVTAVRDAPGAGRTALALHTARRFPGERYFVDMRGSGDHPLPPEAALHRLLAAVGAPADGEPRTVEELSAALAEAVAGRRVLLVLDDVPEPARMERLLPSAPGCAVLATTRKAQVPPGSRLAPLPEEEAADLLAAWAGPRGREERTALRELTAGRAWWPLTLRLIGSWIASGSAPPLPELVRTVRDTTPGGRRATPEEDLGAVLRLRLRALPDRERTALRRCALAPTGELAHTEAWILLGGDPDGRAVLGRLVAGGLLERRAAGGYRLPEEVRRLVLREDGYDAGAKAPLLRRLVDHHLAHAAALYEEDCPDSALAENLGVRVVDFVDEPASRHVWLDNALALAAAADGPPGRLADLLLLLHVRGASVPCRSRFAGAARAVAEAGPREPAARAGVALALAQYAAGAVADAASTLDGVPREAWEADGALRGPANRLAGRLALATGARAEAEGHLRRALDAFRADGDRFGVAATCLDLASVLTRLGRTDEVLPTVREALGSYPDSVPHPLMRSALLALEDALTTAGRYGELLTTQEALLAQYRTEGGHLRAEGLLLTRIARTLISLGRLDEAGETARAALAHLDGPGTEEEREEARQLLAAAVAGSGPPEPWTIVAVGADGDPPATGEALSLALLSLHEDGVLGRSNHRLLVRDGRCLLFLPPGVPLDALLRGLAERLPDELEATGRQPAARLAVHVGSVDGLDAERATADLNVRIALTMLDSAEFRALSENFPFHPALCVSPEVFDRLGDRDDAGLVAGRFMAREVTGAGDRTVCVVLTPHVDLSAYDSGLLMLARVFNDRDPDGRAMAAAVRESLDAVLDPEGTGRYDVAQLSERERALIGPRLELELRRVFPTATPFRLRLSLGGGRSWTSFSRAEHGEIHLVVQADDAHARWSAGLLRIRPGMTVAPVHRDAPSPLTAEARMAVLWLRRGAPLPENVLLRLPEADRAAVLAHASAVDRTAELFRRVRERPVPEAALRAVTRRRDSARTVREAAAALREEGVLVVGGNRRGRELAGALRVPVPDADAYVSVRLTRRRPHHSGPSTLAGGVAWVVAGPDDPVEPLPGDLPNPRRPR</sequence>
<dbReference type="GO" id="GO:0009036">
    <property type="term" value="F:type II site-specific deoxyribonuclease activity"/>
    <property type="evidence" value="ECO:0007669"/>
    <property type="project" value="InterPro"/>
</dbReference>
<dbReference type="Pfam" id="PF09126">
    <property type="entry name" value="NaeI"/>
    <property type="match status" value="1"/>
</dbReference>
<keyword evidence="1" id="KW-0540">Nuclease</keyword>
<evidence type="ECO:0000313" key="7">
    <source>
        <dbReference type="Proteomes" id="UP000654123"/>
    </source>
</evidence>
<evidence type="ECO:0000256" key="1">
    <source>
        <dbReference type="ARBA" id="ARBA00022722"/>
    </source>
</evidence>
<reference evidence="6" key="2">
    <citation type="submission" date="2020-09" db="EMBL/GenBank/DDBJ databases">
        <authorList>
            <person name="Sun Q."/>
            <person name="Ohkuma M."/>
        </authorList>
    </citation>
    <scope>NUCLEOTIDE SEQUENCE</scope>
    <source>
        <strain evidence="6">JCM 4335</strain>
    </source>
</reference>
<proteinExistence type="predicted"/>
<evidence type="ECO:0000313" key="6">
    <source>
        <dbReference type="EMBL" id="GGQ19711.1"/>
    </source>
</evidence>
<dbReference type="PANTHER" id="PTHR47691:SF3">
    <property type="entry name" value="HTH-TYPE TRANSCRIPTIONAL REGULATOR RV0890C-RELATED"/>
    <property type="match status" value="1"/>
</dbReference>
<dbReference type="RefSeq" id="WP_189536384.1">
    <property type="nucleotide sequence ID" value="NZ_BMSV01000008.1"/>
</dbReference>
<accession>A0A918B321</accession>
<dbReference type="Proteomes" id="UP000654123">
    <property type="component" value="Unassembled WGS sequence"/>
</dbReference>
<dbReference type="Gene3D" id="3.40.50.300">
    <property type="entry name" value="P-loop containing nucleotide triphosphate hydrolases"/>
    <property type="match status" value="1"/>
</dbReference>
<reference evidence="6" key="1">
    <citation type="journal article" date="2014" name="Int. J. Syst. Evol. Microbiol.">
        <title>Complete genome sequence of Corynebacterium casei LMG S-19264T (=DSM 44701T), isolated from a smear-ripened cheese.</title>
        <authorList>
            <consortium name="US DOE Joint Genome Institute (JGI-PGF)"/>
            <person name="Walter F."/>
            <person name="Albersmeier A."/>
            <person name="Kalinowski J."/>
            <person name="Ruckert C."/>
        </authorList>
    </citation>
    <scope>NUCLEOTIDE SEQUENCE</scope>
    <source>
        <strain evidence="6">JCM 4335</strain>
    </source>
</reference>
<dbReference type="SUPFAM" id="SSF48452">
    <property type="entry name" value="TPR-like"/>
    <property type="match status" value="1"/>
</dbReference>
<dbReference type="InterPro" id="IPR011335">
    <property type="entry name" value="Restrct_endonuc-II-like"/>
</dbReference>
<dbReference type="GO" id="GO:0009307">
    <property type="term" value="P:DNA restriction-modification system"/>
    <property type="evidence" value="ECO:0007669"/>
    <property type="project" value="InterPro"/>
</dbReference>